<sequence length="161" mass="17343">MSELGPATVPRPLADQVSLLPVAYEREDTTLERANGATQVPTPQPSLLRSMEPPRLASLRRTEAPDVPLYRYRTATPGGDPACSDTPMTLAPLPGPLALPCRSAPRPRPAMSAGEGLHTTTSAPDRPRSYPPVPWQAHDLPSQPASSRCRRGCEAKDTARF</sequence>
<name>A0A061HBT8_9BASI</name>
<proteinExistence type="predicted"/>
<organism evidence="2 3">
    <name type="scientific">Pseudozyma flocculosa PF-1</name>
    <dbReference type="NCBI Taxonomy" id="1277687"/>
    <lineage>
        <taxon>Eukaryota</taxon>
        <taxon>Fungi</taxon>
        <taxon>Dikarya</taxon>
        <taxon>Basidiomycota</taxon>
        <taxon>Ustilaginomycotina</taxon>
        <taxon>Ustilaginomycetes</taxon>
        <taxon>Ustilaginales</taxon>
        <taxon>Ustilaginaceae</taxon>
        <taxon>Pseudozyma</taxon>
    </lineage>
</organism>
<protein>
    <submittedName>
        <fullName evidence="2">Uncharacterized protein</fullName>
    </submittedName>
</protein>
<accession>A0A061HBT8</accession>
<dbReference type="HOGENOM" id="CLU_1644469_0_0_1"/>
<dbReference type="GeneID" id="19316803"/>
<reference evidence="2 3" key="1">
    <citation type="journal article" date="2013" name="Plant Cell">
        <title>The transition from a phytopathogenic smut ancestor to an anamorphic biocontrol agent deciphered by comparative whole-genome analysis.</title>
        <authorList>
            <person name="Lefebvre F."/>
            <person name="Joly D.L."/>
            <person name="Labbe C."/>
            <person name="Teichmann B."/>
            <person name="Linning R."/>
            <person name="Belzile F."/>
            <person name="Bakkeren G."/>
            <person name="Belanger R.R."/>
        </authorList>
    </citation>
    <scope>NUCLEOTIDE SEQUENCE [LARGE SCALE GENOMIC DNA]</scope>
    <source>
        <strain evidence="2 3">PF-1</strain>
    </source>
</reference>
<feature type="compositionally biased region" description="Basic and acidic residues" evidence="1">
    <location>
        <begin position="151"/>
        <end position="161"/>
    </location>
</feature>
<evidence type="ECO:0000313" key="2">
    <source>
        <dbReference type="EMBL" id="EPQ30013.1"/>
    </source>
</evidence>
<feature type="region of interest" description="Disordered" evidence="1">
    <location>
        <begin position="68"/>
        <end position="161"/>
    </location>
</feature>
<dbReference type="EMBL" id="KE361629">
    <property type="protein sequence ID" value="EPQ30013.1"/>
    <property type="molecule type" value="Genomic_DNA"/>
</dbReference>
<evidence type="ECO:0000256" key="1">
    <source>
        <dbReference type="SAM" id="MobiDB-lite"/>
    </source>
</evidence>
<feature type="compositionally biased region" description="Polar residues" evidence="1">
    <location>
        <begin position="36"/>
        <end position="47"/>
    </location>
</feature>
<dbReference type="Proteomes" id="UP000053664">
    <property type="component" value="Unassembled WGS sequence"/>
</dbReference>
<gene>
    <name evidence="2" type="ORF">PFL1_02686</name>
</gene>
<dbReference type="AlphaFoldDB" id="A0A061HBT8"/>
<dbReference type="RefSeq" id="XP_007878391.1">
    <property type="nucleotide sequence ID" value="XM_007880200.1"/>
</dbReference>
<feature type="region of interest" description="Disordered" evidence="1">
    <location>
        <begin position="29"/>
        <end position="51"/>
    </location>
</feature>
<feature type="compositionally biased region" description="Low complexity" evidence="1">
    <location>
        <begin position="90"/>
        <end position="100"/>
    </location>
</feature>
<dbReference type="KEGG" id="pfp:PFL1_02686"/>
<evidence type="ECO:0000313" key="3">
    <source>
        <dbReference type="Proteomes" id="UP000053664"/>
    </source>
</evidence>